<comment type="caution">
    <text evidence="2">The sequence shown here is derived from an EMBL/GenBank/DDBJ whole genome shotgun (WGS) entry which is preliminary data.</text>
</comment>
<proteinExistence type="predicted"/>
<dbReference type="PROSITE" id="PS51257">
    <property type="entry name" value="PROKAR_LIPOPROTEIN"/>
    <property type="match status" value="1"/>
</dbReference>
<keyword evidence="3" id="KW-1185">Reference proteome</keyword>
<accession>A0A852U8U3</accession>
<protein>
    <submittedName>
        <fullName evidence="2">Putative component of type VI protein secretion system</fullName>
    </submittedName>
</protein>
<name>A0A852U8U3_9ACTN</name>
<organism evidence="2 3">
    <name type="scientific">Spinactinospora alkalitolerans</name>
    <dbReference type="NCBI Taxonomy" id="687207"/>
    <lineage>
        <taxon>Bacteria</taxon>
        <taxon>Bacillati</taxon>
        <taxon>Actinomycetota</taxon>
        <taxon>Actinomycetes</taxon>
        <taxon>Streptosporangiales</taxon>
        <taxon>Nocardiopsidaceae</taxon>
        <taxon>Spinactinospora</taxon>
    </lineage>
</organism>
<evidence type="ECO:0000313" key="2">
    <source>
        <dbReference type="EMBL" id="NYE50350.1"/>
    </source>
</evidence>
<dbReference type="Proteomes" id="UP000589036">
    <property type="component" value="Unassembled WGS sequence"/>
</dbReference>
<evidence type="ECO:0000313" key="3">
    <source>
        <dbReference type="Proteomes" id="UP000589036"/>
    </source>
</evidence>
<reference evidence="2 3" key="1">
    <citation type="submission" date="2020-07" db="EMBL/GenBank/DDBJ databases">
        <title>Sequencing the genomes of 1000 actinobacteria strains.</title>
        <authorList>
            <person name="Klenk H.-P."/>
        </authorList>
    </citation>
    <scope>NUCLEOTIDE SEQUENCE [LARGE SCALE GENOMIC DNA]</scope>
    <source>
        <strain evidence="2 3">CXB654</strain>
    </source>
</reference>
<dbReference type="AlphaFoldDB" id="A0A852U8U3"/>
<evidence type="ECO:0000256" key="1">
    <source>
        <dbReference type="SAM" id="MobiDB-lite"/>
    </source>
</evidence>
<sequence length="64" mass="6511">MRGIVCVAGAVVLSGCAAEPAEPEPSRNRVIDVRLWTADGSVGGPTGARRHPLTARASSGSRSP</sequence>
<dbReference type="EMBL" id="JACCCC010000001">
    <property type="protein sequence ID" value="NYE50350.1"/>
    <property type="molecule type" value="Genomic_DNA"/>
</dbReference>
<feature type="region of interest" description="Disordered" evidence="1">
    <location>
        <begin position="39"/>
        <end position="64"/>
    </location>
</feature>
<gene>
    <name evidence="2" type="ORF">HDA32_005470</name>
</gene>